<evidence type="ECO:0000256" key="2">
    <source>
        <dbReference type="ARBA" id="ARBA00005272"/>
    </source>
</evidence>
<sequence>MDAADRPQGRAASGSDPLTRVLVIGAGFAGLWAALGAARRLEELCVPPGSVDITVLSDKPFHDIRVRNYEADLSPCRIPLADVLDPAGVGHITADVTGINAHTREVMTSGGQTYHYDRLVLASGSRLVKPDLPGLREFGFDVDTYDDAIRLQLHLQQLADGPATSAAAAVVVVGAGLTGIETACEMPSRLRALFVRPAVAPRVVLVDHNRFVGSDMGVSARPVIEQALADNGVETRTAVSVAEISAAGVSLSSGEHLAAATVVWCAGMRANSLTEQLPVTRDRLGRVAVDDYLRVVGVPAVFAAGDVAVAKMDDEHVSVMSCQHGRPMGRYAGYNVISDLFGKPLLALRIPWYVTVLDLGPAGAVYTEGWDRTVVSRGAEAKVTKQTINTRRIYPPLTRDRADLLAAAAPDLQARP</sequence>
<accession>A0A498Q3I4</accession>
<dbReference type="EMBL" id="UPHP01000065">
    <property type="protein sequence ID" value="VBA39112.1"/>
    <property type="molecule type" value="Genomic_DNA"/>
</dbReference>
<dbReference type="PRINTS" id="PR00368">
    <property type="entry name" value="FADPNR"/>
</dbReference>
<dbReference type="InterPro" id="IPR051169">
    <property type="entry name" value="NADH-Q_oxidoreductase"/>
</dbReference>
<name>A0A498Q3I4_9MYCO</name>
<dbReference type="InterPro" id="IPR036188">
    <property type="entry name" value="FAD/NAD-bd_sf"/>
</dbReference>
<dbReference type="Pfam" id="PF07992">
    <property type="entry name" value="Pyr_redox_2"/>
    <property type="match status" value="1"/>
</dbReference>
<dbReference type="InterPro" id="IPR023753">
    <property type="entry name" value="FAD/NAD-binding_dom"/>
</dbReference>
<keyword evidence="3" id="KW-0285">Flavoprotein</keyword>
<dbReference type="PRINTS" id="PR00469">
    <property type="entry name" value="PNDRDTASEII"/>
</dbReference>
<proteinExistence type="inferred from homology"/>
<protein>
    <submittedName>
        <fullName evidence="8">NADH dehydrogenase-like protein</fullName>
        <ecNumber evidence="8">1.6.-.-</ecNumber>
    </submittedName>
</protein>
<organism evidence="8 9">
    <name type="scientific">Mycobacterium attenuatum</name>
    <dbReference type="NCBI Taxonomy" id="2341086"/>
    <lineage>
        <taxon>Bacteria</taxon>
        <taxon>Bacillati</taxon>
        <taxon>Actinomycetota</taxon>
        <taxon>Actinomycetes</taxon>
        <taxon>Mycobacteriales</taxon>
        <taxon>Mycobacteriaceae</taxon>
        <taxon>Mycobacterium</taxon>
    </lineage>
</organism>
<comment type="cofactor">
    <cofactor evidence="1">
        <name>FAD</name>
        <dbReference type="ChEBI" id="CHEBI:57692"/>
    </cofactor>
</comment>
<keyword evidence="4" id="KW-0274">FAD</keyword>
<keyword evidence="6" id="KW-0812">Transmembrane</keyword>
<evidence type="ECO:0000259" key="7">
    <source>
        <dbReference type="Pfam" id="PF07992"/>
    </source>
</evidence>
<feature type="domain" description="FAD/NAD(P)-binding" evidence="7">
    <location>
        <begin position="20"/>
        <end position="325"/>
    </location>
</feature>
<dbReference type="GO" id="GO:0019646">
    <property type="term" value="P:aerobic electron transport chain"/>
    <property type="evidence" value="ECO:0007669"/>
    <property type="project" value="TreeGrafter"/>
</dbReference>
<evidence type="ECO:0000256" key="3">
    <source>
        <dbReference type="ARBA" id="ARBA00022630"/>
    </source>
</evidence>
<dbReference type="EC" id="1.6.-.-" evidence="8"/>
<reference evidence="8 9" key="1">
    <citation type="submission" date="2018-09" db="EMBL/GenBank/DDBJ databases">
        <authorList>
            <person name="Tagini F."/>
        </authorList>
    </citation>
    <scope>NUCLEOTIDE SEQUENCE [LARGE SCALE GENOMIC DNA]</scope>
    <source>
        <strain evidence="8 9">MK136</strain>
    </source>
</reference>
<evidence type="ECO:0000256" key="4">
    <source>
        <dbReference type="ARBA" id="ARBA00022827"/>
    </source>
</evidence>
<keyword evidence="5 8" id="KW-0560">Oxidoreductase</keyword>
<evidence type="ECO:0000256" key="1">
    <source>
        <dbReference type="ARBA" id="ARBA00001974"/>
    </source>
</evidence>
<keyword evidence="9" id="KW-1185">Reference proteome</keyword>
<feature type="transmembrane region" description="Helical" evidence="6">
    <location>
        <begin position="21"/>
        <end position="38"/>
    </location>
</feature>
<evidence type="ECO:0000256" key="5">
    <source>
        <dbReference type="ARBA" id="ARBA00023002"/>
    </source>
</evidence>
<keyword evidence="6" id="KW-0472">Membrane</keyword>
<evidence type="ECO:0000313" key="8">
    <source>
        <dbReference type="EMBL" id="VBA39112.1"/>
    </source>
</evidence>
<dbReference type="GO" id="GO:0003955">
    <property type="term" value="F:NAD(P)H dehydrogenase (quinone) activity"/>
    <property type="evidence" value="ECO:0007669"/>
    <property type="project" value="TreeGrafter"/>
</dbReference>
<evidence type="ECO:0000256" key="6">
    <source>
        <dbReference type="SAM" id="Phobius"/>
    </source>
</evidence>
<comment type="similarity">
    <text evidence="2">Belongs to the NADH dehydrogenase family.</text>
</comment>
<dbReference type="PANTHER" id="PTHR42913:SF3">
    <property type="entry name" value="64 KDA MITOCHONDRIAL NADH DEHYDROGENASE (EUROFUNG)"/>
    <property type="match status" value="1"/>
</dbReference>
<dbReference type="Proteomes" id="UP000273307">
    <property type="component" value="Unassembled WGS sequence"/>
</dbReference>
<evidence type="ECO:0000313" key="9">
    <source>
        <dbReference type="Proteomes" id="UP000273307"/>
    </source>
</evidence>
<keyword evidence="6" id="KW-1133">Transmembrane helix</keyword>
<dbReference type="PANTHER" id="PTHR42913">
    <property type="entry name" value="APOPTOSIS-INDUCING FACTOR 1"/>
    <property type="match status" value="1"/>
</dbReference>
<dbReference type="AlphaFoldDB" id="A0A498Q3I4"/>
<gene>
    <name evidence="8" type="ORF">LAUMK136_02799</name>
</gene>
<dbReference type="Gene3D" id="3.50.50.100">
    <property type="match status" value="1"/>
</dbReference>
<dbReference type="SUPFAM" id="SSF51905">
    <property type="entry name" value="FAD/NAD(P)-binding domain"/>
    <property type="match status" value="1"/>
</dbReference>